<feature type="region of interest" description="Disordered" evidence="1">
    <location>
        <begin position="425"/>
        <end position="446"/>
    </location>
</feature>
<gene>
    <name evidence="2" type="ORF">KCU76_g19021</name>
</gene>
<evidence type="ECO:0000256" key="1">
    <source>
        <dbReference type="SAM" id="MobiDB-lite"/>
    </source>
</evidence>
<evidence type="ECO:0000313" key="2">
    <source>
        <dbReference type="EMBL" id="KAG9662858.1"/>
    </source>
</evidence>
<comment type="caution">
    <text evidence="2">The sequence shown here is derived from an EMBL/GenBank/DDBJ whole genome shotgun (WGS) entry which is preliminary data.</text>
</comment>
<feature type="region of interest" description="Disordered" evidence="1">
    <location>
        <begin position="1"/>
        <end position="120"/>
    </location>
</feature>
<dbReference type="AlphaFoldDB" id="A0A9P8DYB7"/>
<feature type="non-terminal residue" evidence="2">
    <location>
        <position position="446"/>
    </location>
</feature>
<feature type="compositionally biased region" description="Polar residues" evidence="1">
    <location>
        <begin position="32"/>
        <end position="44"/>
    </location>
</feature>
<sequence>MHRHHADSESLPSRNSSFSNSDFGSSNHSRQSHSTQGTQYTGPSSRPPFVHYETCEGRLEGSGLEHYRQVEDPRSSTETYASTVPSEVDYDDDEQSLSDGPRPLPRPDIYQSRAIPSTPSDFAELFPSERLLSIRHDDSTPDGNMNLRIDTVYENSRYSPIDVTLFHLRMHDLKSRQFSLRRYCRESGREVCHSSRKCQKSAAERRMGIQRSLSNAFASLRTIAEHKASGPSAGLKRSDSGYESLQSHKSIEPNQQVVAPISFSSRGHVPVPTKTIKLEFSNYAQVEVKRRGAKSSKRYEFEYWGVHYVWKRITDRIGSSKEVSFCLFRNNEDCPLARIQPTLLSGVQQREELSKGGWIPPCTMGITDAEIIENHNEISDVVVAAGLIALVDDCIKRRFHTRPVRGIALPVPKFRLDMEYMGTGAKRPGDAASRRPTPLRKGSCDV</sequence>
<dbReference type="EMBL" id="JAHFXF010001808">
    <property type="protein sequence ID" value="KAG9662858.1"/>
    <property type="molecule type" value="Genomic_DNA"/>
</dbReference>
<name>A0A9P8DYB7_AURME</name>
<feature type="region of interest" description="Disordered" evidence="1">
    <location>
        <begin position="228"/>
        <end position="249"/>
    </location>
</feature>
<protein>
    <submittedName>
        <fullName evidence="2">Uncharacterized protein</fullName>
    </submittedName>
</protein>
<organism evidence="2 3">
    <name type="scientific">Aureobasidium melanogenum</name>
    <name type="common">Aureobasidium pullulans var. melanogenum</name>
    <dbReference type="NCBI Taxonomy" id="46634"/>
    <lineage>
        <taxon>Eukaryota</taxon>
        <taxon>Fungi</taxon>
        <taxon>Dikarya</taxon>
        <taxon>Ascomycota</taxon>
        <taxon>Pezizomycotina</taxon>
        <taxon>Dothideomycetes</taxon>
        <taxon>Dothideomycetidae</taxon>
        <taxon>Dothideales</taxon>
        <taxon>Saccotheciaceae</taxon>
        <taxon>Aureobasidium</taxon>
    </lineage>
</organism>
<accession>A0A9P8DYB7</accession>
<proteinExistence type="predicted"/>
<feature type="compositionally biased region" description="Polar residues" evidence="1">
    <location>
        <begin position="76"/>
        <end position="85"/>
    </location>
</feature>
<feature type="compositionally biased region" description="Low complexity" evidence="1">
    <location>
        <begin position="9"/>
        <end position="29"/>
    </location>
</feature>
<dbReference type="Proteomes" id="UP000779574">
    <property type="component" value="Unassembled WGS sequence"/>
</dbReference>
<evidence type="ECO:0000313" key="3">
    <source>
        <dbReference type="Proteomes" id="UP000779574"/>
    </source>
</evidence>
<reference evidence="2" key="1">
    <citation type="journal article" date="2021" name="J Fungi (Basel)">
        <title>Virulence traits and population genomics of the black yeast Aureobasidium melanogenum.</title>
        <authorList>
            <person name="Cernosa A."/>
            <person name="Sun X."/>
            <person name="Gostincar C."/>
            <person name="Fang C."/>
            <person name="Gunde-Cimerman N."/>
            <person name="Song Z."/>
        </authorList>
    </citation>
    <scope>NUCLEOTIDE SEQUENCE</scope>
    <source>
        <strain evidence="2">EXF-9911</strain>
    </source>
</reference>
<feature type="compositionally biased region" description="Basic and acidic residues" evidence="1">
    <location>
        <begin position="53"/>
        <end position="75"/>
    </location>
</feature>
<reference evidence="2" key="2">
    <citation type="submission" date="2021-08" db="EMBL/GenBank/DDBJ databases">
        <authorList>
            <person name="Gostincar C."/>
            <person name="Sun X."/>
            <person name="Song Z."/>
            <person name="Gunde-Cimerman N."/>
        </authorList>
    </citation>
    <scope>NUCLEOTIDE SEQUENCE</scope>
    <source>
        <strain evidence="2">EXF-9911</strain>
    </source>
</reference>